<dbReference type="Proteomes" id="UP001177934">
    <property type="component" value="Chromosome"/>
</dbReference>
<accession>A0AA95HQE1</accession>
<feature type="chain" id="PRO_5041635256" evidence="2">
    <location>
        <begin position="20"/>
        <end position="433"/>
    </location>
</feature>
<proteinExistence type="predicted"/>
<keyword evidence="2" id="KW-0732">Signal</keyword>
<evidence type="ECO:0000313" key="3">
    <source>
        <dbReference type="EMBL" id="WHX10189.1"/>
    </source>
</evidence>
<reference evidence="3" key="1">
    <citation type="journal article" date="2023" name="Nat. Commun.">
        <title>Identification of a novel Human Milk Oligosaccharides utilization cluster in the infant gut commensal Bacteroides dorei.</title>
        <authorList>
            <person name="Kijner S."/>
            <person name="Ennis D."/>
            <person name="Shmorak S."/>
            <person name="Florentin A."/>
            <person name="Yassour M."/>
        </authorList>
    </citation>
    <scope>NUCLEOTIDE SEQUENCE</scope>
    <source>
        <strain evidence="3">2</strain>
    </source>
</reference>
<gene>
    <name evidence="3" type="ORF">QNN11_00945</name>
</gene>
<evidence type="ECO:0000256" key="2">
    <source>
        <dbReference type="SAM" id="SignalP"/>
    </source>
</evidence>
<sequence>MKSLIITLLCSFCLSTTNAQSYFRQCGIQLLTKQNGLSNNTLTGIYQDKVGFLWLGTDVGLSRYDGIHFHNYNLIDKEPRALAHLYETSNNLLWSHIANLNQIACFDKMRGIYMPLISPTPEVLKDIQDICVLQDKLYALTSNVIVELKMEKNADEIRLTAQPLIDIKTKVLRLYNNEDILCALTVENQILLYNVSDKSSEHINGTDLGIVKADNIEKIHIYNNNVWICDQTEGIICYNTNTKTSRTLNDNSQSSFIQKDIRDIIQIDKTTFIIATWSSLSAIRFETDNYLQSPFHIIDLTQHDSYYTPILKNRITDIHFDKSNNVLWVGTFGRGLLKLNLKGNDINRILLNDEIRYVNGIAQDADGYIWLVTEKDGIYKSIENKIFPNLRFSLWEKSNKNNHYCLHKDRNGGLWFGDNKGNILWVNPTTVKQ</sequence>
<dbReference type="InterPro" id="IPR011110">
    <property type="entry name" value="Reg_prop"/>
</dbReference>
<keyword evidence="1" id="KW-0597">Phosphoprotein</keyword>
<dbReference type="GO" id="GO:0000155">
    <property type="term" value="F:phosphorelay sensor kinase activity"/>
    <property type="evidence" value="ECO:0007669"/>
    <property type="project" value="TreeGrafter"/>
</dbReference>
<dbReference type="AlphaFoldDB" id="A0AA95HQE1"/>
<evidence type="ECO:0000256" key="1">
    <source>
        <dbReference type="ARBA" id="ARBA00022553"/>
    </source>
</evidence>
<name>A0AA95HQE1_9BACT</name>
<protein>
    <submittedName>
        <fullName evidence="3">Two-component regulator propeller domain-containing protein</fullName>
    </submittedName>
</protein>
<dbReference type="Gene3D" id="2.130.10.10">
    <property type="entry name" value="YVTN repeat-like/Quinoprotein amine dehydrogenase"/>
    <property type="match status" value="2"/>
</dbReference>
<organism evidence="3 4">
    <name type="scientific">Phocaeicola dorei</name>
    <dbReference type="NCBI Taxonomy" id="357276"/>
    <lineage>
        <taxon>Bacteria</taxon>
        <taxon>Pseudomonadati</taxon>
        <taxon>Bacteroidota</taxon>
        <taxon>Bacteroidia</taxon>
        <taxon>Bacteroidales</taxon>
        <taxon>Bacteroidaceae</taxon>
        <taxon>Phocaeicola</taxon>
    </lineage>
</organism>
<dbReference type="SUPFAM" id="SSF101898">
    <property type="entry name" value="NHL repeat"/>
    <property type="match status" value="1"/>
</dbReference>
<evidence type="ECO:0000313" key="4">
    <source>
        <dbReference type="Proteomes" id="UP001177934"/>
    </source>
</evidence>
<dbReference type="InterPro" id="IPR015943">
    <property type="entry name" value="WD40/YVTN_repeat-like_dom_sf"/>
</dbReference>
<dbReference type="Pfam" id="PF07494">
    <property type="entry name" value="Reg_prop"/>
    <property type="match status" value="1"/>
</dbReference>
<feature type="signal peptide" evidence="2">
    <location>
        <begin position="1"/>
        <end position="19"/>
    </location>
</feature>
<dbReference type="PANTHER" id="PTHR43547">
    <property type="entry name" value="TWO-COMPONENT HISTIDINE KINASE"/>
    <property type="match status" value="1"/>
</dbReference>
<dbReference type="PANTHER" id="PTHR43547:SF2">
    <property type="entry name" value="HYBRID SIGNAL TRANSDUCTION HISTIDINE KINASE C"/>
    <property type="match status" value="1"/>
</dbReference>
<dbReference type="EMBL" id="CP126056">
    <property type="protein sequence ID" value="WHX10189.1"/>
    <property type="molecule type" value="Genomic_DNA"/>
</dbReference>